<reference evidence="1" key="1">
    <citation type="submission" date="2021-07" db="EMBL/GenBank/DDBJ databases">
        <authorList>
            <person name="Catto M.A."/>
            <person name="Jacobson A."/>
            <person name="Kennedy G."/>
            <person name="Labadie P."/>
            <person name="Hunt B.G."/>
            <person name="Srinivasan R."/>
        </authorList>
    </citation>
    <scope>NUCLEOTIDE SEQUENCE</scope>
    <source>
        <strain evidence="1">PL_HMW_Pooled</strain>
        <tissue evidence="1">Head</tissue>
    </source>
</reference>
<organism evidence="1 2">
    <name type="scientific">Frankliniella fusca</name>
    <dbReference type="NCBI Taxonomy" id="407009"/>
    <lineage>
        <taxon>Eukaryota</taxon>
        <taxon>Metazoa</taxon>
        <taxon>Ecdysozoa</taxon>
        <taxon>Arthropoda</taxon>
        <taxon>Hexapoda</taxon>
        <taxon>Insecta</taxon>
        <taxon>Pterygota</taxon>
        <taxon>Neoptera</taxon>
        <taxon>Paraneoptera</taxon>
        <taxon>Thysanoptera</taxon>
        <taxon>Terebrantia</taxon>
        <taxon>Thripoidea</taxon>
        <taxon>Thripidae</taxon>
        <taxon>Frankliniella</taxon>
    </lineage>
</organism>
<protein>
    <submittedName>
        <fullName evidence="1">Hydrogenase maturation factor HypA</fullName>
    </submittedName>
</protein>
<accession>A0AAE1H864</accession>
<gene>
    <name evidence="1" type="ORF">KUF71_006281</name>
</gene>
<reference evidence="1" key="2">
    <citation type="journal article" date="2023" name="BMC Genomics">
        <title>Pest status, molecular evolution, and epigenetic factors derived from the genome assembly of Frankliniella fusca, a thysanopteran phytovirus vector.</title>
        <authorList>
            <person name="Catto M.A."/>
            <person name="Labadie P.E."/>
            <person name="Jacobson A.L."/>
            <person name="Kennedy G.G."/>
            <person name="Srinivasan R."/>
            <person name="Hunt B.G."/>
        </authorList>
    </citation>
    <scope>NUCLEOTIDE SEQUENCE</scope>
    <source>
        <strain evidence="1">PL_HMW_Pooled</strain>
    </source>
</reference>
<proteinExistence type="predicted"/>
<name>A0AAE1H864_9NEOP</name>
<dbReference type="Proteomes" id="UP001219518">
    <property type="component" value="Unassembled WGS sequence"/>
</dbReference>
<dbReference type="AlphaFoldDB" id="A0AAE1H864"/>
<dbReference type="EMBL" id="JAHWGI010000537">
    <property type="protein sequence ID" value="KAK3916510.1"/>
    <property type="molecule type" value="Genomic_DNA"/>
</dbReference>
<sequence length="89" mass="9817">MSIAHFIVEVKASRANNFTSSTLLPSCNGHKVNISTEGMSLPMGEQQMIGQYSPTCPEIEMELELLKGLQFHQPTSPLRPLVLHLAALR</sequence>
<comment type="caution">
    <text evidence="1">The sequence shown here is derived from an EMBL/GenBank/DDBJ whole genome shotgun (WGS) entry which is preliminary data.</text>
</comment>
<evidence type="ECO:0000313" key="2">
    <source>
        <dbReference type="Proteomes" id="UP001219518"/>
    </source>
</evidence>
<keyword evidence="2" id="KW-1185">Reference proteome</keyword>
<evidence type="ECO:0000313" key="1">
    <source>
        <dbReference type="EMBL" id="KAK3916510.1"/>
    </source>
</evidence>